<keyword evidence="8" id="KW-0347">Helicase</keyword>
<dbReference type="Pfam" id="PF13086">
    <property type="entry name" value="AAA_11"/>
    <property type="match status" value="1"/>
</dbReference>
<accession>A0A2P6V0P8</accession>
<evidence type="ECO:0000256" key="3">
    <source>
        <dbReference type="ARBA" id="ARBA00007913"/>
    </source>
</evidence>
<dbReference type="GO" id="GO:0005737">
    <property type="term" value="C:cytoplasm"/>
    <property type="evidence" value="ECO:0007669"/>
    <property type="project" value="UniProtKB-SubCell"/>
</dbReference>
<evidence type="ECO:0000256" key="2">
    <source>
        <dbReference type="ARBA" id="ARBA00004496"/>
    </source>
</evidence>
<feature type="domain" description="R3H" evidence="14">
    <location>
        <begin position="17"/>
        <end position="89"/>
    </location>
</feature>
<evidence type="ECO:0000259" key="14">
    <source>
        <dbReference type="PROSITE" id="PS51061"/>
    </source>
</evidence>
<comment type="similarity">
    <text evidence="3">Belongs to the DNA2/NAM7 helicase family.</text>
</comment>
<feature type="compositionally biased region" description="Gly residues" evidence="13">
    <location>
        <begin position="109"/>
        <end position="119"/>
    </location>
</feature>
<evidence type="ECO:0000256" key="9">
    <source>
        <dbReference type="ARBA" id="ARBA00022840"/>
    </source>
</evidence>
<dbReference type="Pfam" id="PF01424">
    <property type="entry name" value="R3H"/>
    <property type="match status" value="1"/>
</dbReference>
<dbReference type="PROSITE" id="PS51061">
    <property type="entry name" value="R3H"/>
    <property type="match status" value="1"/>
</dbReference>
<dbReference type="InterPro" id="IPR036867">
    <property type="entry name" value="R3H_dom_sf"/>
</dbReference>
<evidence type="ECO:0000256" key="4">
    <source>
        <dbReference type="ARBA" id="ARBA00012551"/>
    </source>
</evidence>
<keyword evidence="9" id="KW-0067">ATP-binding</keyword>
<feature type="coiled-coil region" evidence="12">
    <location>
        <begin position="493"/>
        <end position="543"/>
    </location>
</feature>
<dbReference type="SMART" id="SM00382">
    <property type="entry name" value="AAA"/>
    <property type="match status" value="1"/>
</dbReference>
<evidence type="ECO:0000256" key="12">
    <source>
        <dbReference type="SAM" id="Coils"/>
    </source>
</evidence>
<dbReference type="GO" id="GO:0005524">
    <property type="term" value="F:ATP binding"/>
    <property type="evidence" value="ECO:0007669"/>
    <property type="project" value="UniProtKB-KW"/>
</dbReference>
<evidence type="ECO:0000256" key="1">
    <source>
        <dbReference type="ARBA" id="ARBA00004123"/>
    </source>
</evidence>
<dbReference type="GO" id="GO:0043139">
    <property type="term" value="F:5'-3' DNA helicase activity"/>
    <property type="evidence" value="ECO:0007669"/>
    <property type="project" value="TreeGrafter"/>
</dbReference>
<feature type="compositionally biased region" description="Basic residues" evidence="13">
    <location>
        <begin position="1"/>
        <end position="16"/>
    </location>
</feature>
<dbReference type="InterPro" id="IPR050534">
    <property type="entry name" value="Coronavir_polyprotein_1ab"/>
</dbReference>
<dbReference type="GO" id="GO:0003677">
    <property type="term" value="F:DNA binding"/>
    <property type="evidence" value="ECO:0007669"/>
    <property type="project" value="UniProtKB-KW"/>
</dbReference>
<keyword evidence="7" id="KW-0378">Hydrolase</keyword>
<dbReference type="CDD" id="cd18044">
    <property type="entry name" value="DEXXQc_SMUBP2"/>
    <property type="match status" value="1"/>
</dbReference>
<dbReference type="InterPro" id="IPR041679">
    <property type="entry name" value="DNA2/NAM7-like_C"/>
</dbReference>
<dbReference type="Gene3D" id="3.40.50.300">
    <property type="entry name" value="P-loop containing nucleotide triphosphate hydrolases"/>
    <property type="match status" value="2"/>
</dbReference>
<dbReference type="Proteomes" id="UP000239649">
    <property type="component" value="Unassembled WGS sequence"/>
</dbReference>
<dbReference type="InterPro" id="IPR041677">
    <property type="entry name" value="DNA2/NAM7_AAA_11"/>
</dbReference>
<feature type="region of interest" description="Disordered" evidence="13">
    <location>
        <begin position="99"/>
        <end position="122"/>
    </location>
</feature>
<dbReference type="Pfam" id="PF13087">
    <property type="entry name" value="AAA_12"/>
    <property type="match status" value="1"/>
</dbReference>
<evidence type="ECO:0000256" key="6">
    <source>
        <dbReference type="ARBA" id="ARBA00022741"/>
    </source>
</evidence>
<feature type="compositionally biased region" description="Low complexity" evidence="13">
    <location>
        <begin position="17"/>
        <end position="36"/>
    </location>
</feature>
<evidence type="ECO:0000256" key="7">
    <source>
        <dbReference type="ARBA" id="ARBA00022801"/>
    </source>
</evidence>
<dbReference type="Pfam" id="PF21138">
    <property type="entry name" value="SMUBP-2_HCS1_1B"/>
    <property type="match status" value="1"/>
</dbReference>
<keyword evidence="10" id="KW-0539">Nucleus</keyword>
<dbReference type="InterPro" id="IPR001374">
    <property type="entry name" value="R3H_dom"/>
</dbReference>
<keyword evidence="12" id="KW-0175">Coiled coil</keyword>
<name>A0A2P6V0P8_9CHLO</name>
<evidence type="ECO:0000256" key="8">
    <source>
        <dbReference type="ARBA" id="ARBA00022806"/>
    </source>
</evidence>
<keyword evidence="16" id="KW-1185">Reference proteome</keyword>
<dbReference type="InterPro" id="IPR003593">
    <property type="entry name" value="AAA+_ATPase"/>
</dbReference>
<dbReference type="OrthoDB" id="6513042at2759"/>
<evidence type="ECO:0000256" key="13">
    <source>
        <dbReference type="SAM" id="MobiDB-lite"/>
    </source>
</evidence>
<dbReference type="AlphaFoldDB" id="A0A2P6V0P8"/>
<dbReference type="PANTHER" id="PTHR43788">
    <property type="entry name" value="DNA2/NAM7 HELICASE FAMILY MEMBER"/>
    <property type="match status" value="1"/>
</dbReference>
<evidence type="ECO:0000256" key="11">
    <source>
        <dbReference type="ARBA" id="ARBA00048432"/>
    </source>
</evidence>
<evidence type="ECO:0000256" key="10">
    <source>
        <dbReference type="ARBA" id="ARBA00023242"/>
    </source>
</evidence>
<dbReference type="SUPFAM" id="SSF52540">
    <property type="entry name" value="P-loop containing nucleoside triphosphate hydrolases"/>
    <property type="match status" value="1"/>
</dbReference>
<dbReference type="InterPro" id="IPR047187">
    <property type="entry name" value="SF1_C_Upf1"/>
</dbReference>
<reference evidence="15 16" key="1">
    <citation type="journal article" date="2018" name="Plant J.">
        <title>Genome sequences of Chlorella sorokiniana UTEX 1602 and Micractinium conductrix SAG 241.80: implications to maltose excretion by a green alga.</title>
        <authorList>
            <person name="Arriola M.B."/>
            <person name="Velmurugan N."/>
            <person name="Zhang Y."/>
            <person name="Plunkett M.H."/>
            <person name="Hondzo H."/>
            <person name="Barney B.M."/>
        </authorList>
    </citation>
    <scope>NUCLEOTIDE SEQUENCE [LARGE SCALE GENOMIC DNA]</scope>
    <source>
        <strain evidence="15 16">SAG 241.80</strain>
    </source>
</reference>
<dbReference type="NCBIfam" id="TIGR00376">
    <property type="entry name" value="IGHMBP2 family helicase"/>
    <property type="match status" value="1"/>
</dbReference>
<keyword evidence="15" id="KW-0238">DNA-binding</keyword>
<evidence type="ECO:0000256" key="5">
    <source>
        <dbReference type="ARBA" id="ARBA00022490"/>
    </source>
</evidence>
<dbReference type="InterPro" id="IPR014001">
    <property type="entry name" value="Helicase_ATP-bd"/>
</dbReference>
<organism evidence="15 16">
    <name type="scientific">Micractinium conductrix</name>
    <dbReference type="NCBI Taxonomy" id="554055"/>
    <lineage>
        <taxon>Eukaryota</taxon>
        <taxon>Viridiplantae</taxon>
        <taxon>Chlorophyta</taxon>
        <taxon>core chlorophytes</taxon>
        <taxon>Trebouxiophyceae</taxon>
        <taxon>Chlorellales</taxon>
        <taxon>Chlorellaceae</taxon>
        <taxon>Chlorella clade</taxon>
        <taxon>Micractinium</taxon>
    </lineage>
</organism>
<keyword evidence="6" id="KW-0547">Nucleotide-binding</keyword>
<keyword evidence="5" id="KW-0963">Cytoplasm</keyword>
<dbReference type="SMART" id="SM00487">
    <property type="entry name" value="DEXDc"/>
    <property type="match status" value="1"/>
</dbReference>
<dbReference type="EC" id="3.6.4.12" evidence="4"/>
<evidence type="ECO:0000313" key="15">
    <source>
        <dbReference type="EMBL" id="PSC67653.1"/>
    </source>
</evidence>
<dbReference type="Gene3D" id="3.30.1370.50">
    <property type="entry name" value="R3H-like domain"/>
    <property type="match status" value="1"/>
</dbReference>
<protein>
    <recommendedName>
        <fullName evidence="4">DNA helicase</fullName>
        <ecNumber evidence="4">3.6.4.12</ecNumber>
    </recommendedName>
</protein>
<proteinExistence type="inferred from homology"/>
<comment type="caution">
    <text evidence="15">The sequence shown here is derived from an EMBL/GenBank/DDBJ whole genome shotgun (WGS) entry which is preliminary data.</text>
</comment>
<dbReference type="Gene3D" id="2.40.30.270">
    <property type="match status" value="1"/>
</dbReference>
<evidence type="ECO:0000313" key="16">
    <source>
        <dbReference type="Proteomes" id="UP000239649"/>
    </source>
</evidence>
<dbReference type="CDD" id="cd18808">
    <property type="entry name" value="SF1_C_Upf1"/>
    <property type="match status" value="1"/>
</dbReference>
<feature type="region of interest" description="Disordered" evidence="13">
    <location>
        <begin position="1"/>
        <end position="36"/>
    </location>
</feature>
<dbReference type="InterPro" id="IPR004483">
    <property type="entry name" value="SMUBP-2/Hcs1-like"/>
</dbReference>
<feature type="compositionally biased region" description="Low complexity" evidence="13">
    <location>
        <begin position="99"/>
        <end position="108"/>
    </location>
</feature>
<gene>
    <name evidence="15" type="ORF">C2E20_8665</name>
</gene>
<comment type="subcellular location">
    <subcellularLocation>
        <location evidence="2">Cytoplasm</location>
    </subcellularLocation>
    <subcellularLocation>
        <location evidence="1">Nucleus</location>
    </subcellularLocation>
</comment>
<dbReference type="InterPro" id="IPR048761">
    <property type="entry name" value="SMUBP-2_HCS1_1B"/>
</dbReference>
<sequence length="846" mass="88435">MPSAAKAKKAAAKKAPVKSSKPAAAAAAATGDGEPPAAGAVQLDVQLVFPPSLTPRQRAAVHAVGEHYGVQHGSTGEGEARRVALGPADAPQTVVIAGGASDTADGGVSSSGGADGGAAHGASDAAAAGALPAPLSDDQLVSLIKQHLGLDAGEVFASMASSSIGGGGGGRAAAAAAGKAYVPPSWNRGDGAAAAKPGAQGLTTPEEFIARVLPLLEMEREAEVAQAEEALAAGSPESAAAKGRALLNLRLTDAEGGLLGRTLLTLVNNKGGGAEPLPPHKMSPHDIVRLRPSKGDGSGPPLAEGVVYRVKDAAIIIAVDEAPDEGLDVPLRLEKMANQVTYQRLCAALTTLGGEGQRGASAPLIDVLFGRRPPRFASTPPPWQPLNAGLDEPQLRGVTLALAANDVALIHGPPGTGKTTAVIEVICQEVARGNRVLACAASNVAVDNLVERLAAADGRMPMVRVGHPARLLPQVLDNSLEARVLQSDNSALAKDCRREMKDLNRRLLKLVNRKDRDERRSVRQELRLLAKEERKRQEQAVQEVLRGAQVICATLTGVGSRQLERLRFDVVVIDEAAQALEPACWAALLKGRKAVLAGDHLQLPPTVISEKAARAGLTRTLFERLQDLWGDAVSEMLTMQYRMNSAIMDWSSQELYGGRLSAHRSVAGHTLAGVAGVGGVTVEQPVLLLIDTAGCDMDEQKEEEGDSTWNDGEAKVVMAHVARLVAAGIPAQSIGVITPYNAQVARLRELRPEALASKLEISTVDGFQGREKEAIVISMVRSNASRQVGFLAEQRRMNVAVTRARRHCALVCDTDTVTAGDPFLARLIAYFEAHGEYASAGEYADG</sequence>
<dbReference type="GO" id="GO:0005634">
    <property type="term" value="C:nucleus"/>
    <property type="evidence" value="ECO:0007669"/>
    <property type="project" value="UniProtKB-SubCell"/>
</dbReference>
<dbReference type="SUPFAM" id="SSF82708">
    <property type="entry name" value="R3H domain"/>
    <property type="match status" value="1"/>
</dbReference>
<dbReference type="InterPro" id="IPR027417">
    <property type="entry name" value="P-loop_NTPase"/>
</dbReference>
<dbReference type="EMBL" id="LHPF02000051">
    <property type="protein sequence ID" value="PSC67653.1"/>
    <property type="molecule type" value="Genomic_DNA"/>
</dbReference>
<dbReference type="PANTHER" id="PTHR43788:SF8">
    <property type="entry name" value="DNA-BINDING PROTEIN SMUBP-2"/>
    <property type="match status" value="1"/>
</dbReference>
<dbReference type="GO" id="GO:0016787">
    <property type="term" value="F:hydrolase activity"/>
    <property type="evidence" value="ECO:0007669"/>
    <property type="project" value="UniProtKB-KW"/>
</dbReference>
<comment type="catalytic activity">
    <reaction evidence="11">
        <text>ATP + H2O = ADP + phosphate + H(+)</text>
        <dbReference type="Rhea" id="RHEA:13065"/>
        <dbReference type="ChEBI" id="CHEBI:15377"/>
        <dbReference type="ChEBI" id="CHEBI:15378"/>
        <dbReference type="ChEBI" id="CHEBI:30616"/>
        <dbReference type="ChEBI" id="CHEBI:43474"/>
        <dbReference type="ChEBI" id="CHEBI:456216"/>
        <dbReference type="EC" id="3.6.4.12"/>
    </reaction>
    <physiologicalReaction direction="left-to-right" evidence="11">
        <dbReference type="Rhea" id="RHEA:13066"/>
    </physiologicalReaction>
</comment>
<dbReference type="GO" id="GO:0003723">
    <property type="term" value="F:RNA binding"/>
    <property type="evidence" value="ECO:0007669"/>
    <property type="project" value="InterPro"/>
</dbReference>